<dbReference type="Proteomes" id="UP000823909">
    <property type="component" value="Unassembled WGS sequence"/>
</dbReference>
<feature type="transmembrane region" description="Helical" evidence="1">
    <location>
        <begin position="25"/>
        <end position="50"/>
    </location>
</feature>
<keyword evidence="1" id="KW-0472">Membrane</keyword>
<feature type="transmembrane region" description="Helical" evidence="1">
    <location>
        <begin position="147"/>
        <end position="167"/>
    </location>
</feature>
<gene>
    <name evidence="2" type="ORF">H9910_03505</name>
</gene>
<dbReference type="EMBL" id="DWUU01000023">
    <property type="protein sequence ID" value="HJD42063.1"/>
    <property type="molecule type" value="Genomic_DNA"/>
</dbReference>
<feature type="transmembrane region" description="Helical" evidence="1">
    <location>
        <begin position="98"/>
        <end position="127"/>
    </location>
</feature>
<keyword evidence="1" id="KW-1133">Transmembrane helix</keyword>
<evidence type="ECO:0000256" key="1">
    <source>
        <dbReference type="SAM" id="Phobius"/>
    </source>
</evidence>
<reference evidence="2" key="1">
    <citation type="journal article" date="2021" name="PeerJ">
        <title>Extensive microbial diversity within the chicken gut microbiome revealed by metagenomics and culture.</title>
        <authorList>
            <person name="Gilroy R."/>
            <person name="Ravi A."/>
            <person name="Getino M."/>
            <person name="Pursley I."/>
            <person name="Horton D.L."/>
            <person name="Alikhan N.F."/>
            <person name="Baker D."/>
            <person name="Gharbi K."/>
            <person name="Hall N."/>
            <person name="Watson M."/>
            <person name="Adriaenssens E.M."/>
            <person name="Foster-Nyarko E."/>
            <person name="Jarju S."/>
            <person name="Secka A."/>
            <person name="Antonio M."/>
            <person name="Oren A."/>
            <person name="Chaudhuri R.R."/>
            <person name="La Ragione R."/>
            <person name="Hildebrand F."/>
            <person name="Pallen M.J."/>
        </authorList>
    </citation>
    <scope>NUCLEOTIDE SEQUENCE</scope>
    <source>
        <strain evidence="2">ChiBcec15-3976</strain>
    </source>
</reference>
<name>A0A9D2U802_9FIRM</name>
<accession>A0A9D2U802</accession>
<keyword evidence="1" id="KW-0812">Transmembrane</keyword>
<comment type="caution">
    <text evidence="2">The sequence shown here is derived from an EMBL/GenBank/DDBJ whole genome shotgun (WGS) entry which is preliminary data.</text>
</comment>
<evidence type="ECO:0000313" key="3">
    <source>
        <dbReference type="Proteomes" id="UP000823909"/>
    </source>
</evidence>
<dbReference type="AlphaFoldDB" id="A0A9D2U802"/>
<protein>
    <submittedName>
        <fullName evidence="2">Uncharacterized protein</fullName>
    </submittedName>
</protein>
<proteinExistence type="predicted"/>
<organism evidence="2 3">
    <name type="scientific">Candidatus Mediterraneibacter quadrami</name>
    <dbReference type="NCBI Taxonomy" id="2838684"/>
    <lineage>
        <taxon>Bacteria</taxon>
        <taxon>Bacillati</taxon>
        <taxon>Bacillota</taxon>
        <taxon>Clostridia</taxon>
        <taxon>Lachnospirales</taxon>
        <taxon>Lachnospiraceae</taxon>
        <taxon>Mediterraneibacter</taxon>
    </lineage>
</organism>
<reference evidence="2" key="2">
    <citation type="submission" date="2021-04" db="EMBL/GenBank/DDBJ databases">
        <authorList>
            <person name="Gilroy R."/>
        </authorList>
    </citation>
    <scope>NUCLEOTIDE SEQUENCE</scope>
    <source>
        <strain evidence="2">ChiBcec15-3976</strain>
    </source>
</reference>
<evidence type="ECO:0000313" key="2">
    <source>
        <dbReference type="EMBL" id="HJD42063.1"/>
    </source>
</evidence>
<sequence length="216" mass="23986">MDFGYNYSYDYDYNVPVYSDSGSEVLSVLIGIYLIILGGALLIMLVGYIFHSIGMYTIGKRMGKAHPWMAFVPFARDYFQGELAGPIRLKNKEIRNPGIWNLVLPIIFSAVTGVLTTVMIVGTVMGLLASETMWSAGALAGTLMSLIMFYLALIVFSVVYSAVYMVLKILINRQIFAAFTTDNMAVVHAVLSSVVPLYEAFCTFVFRNKEFNETAV</sequence>